<comment type="caution">
    <text evidence="1">The sequence shown here is derived from an EMBL/GenBank/DDBJ whole genome shotgun (WGS) entry which is preliminary data.</text>
</comment>
<proteinExistence type="predicted"/>
<protein>
    <submittedName>
        <fullName evidence="1">Uncharacterized protein</fullName>
    </submittedName>
</protein>
<evidence type="ECO:0000313" key="2">
    <source>
        <dbReference type="Proteomes" id="UP001281761"/>
    </source>
</evidence>
<sequence length="78" mass="8673">MTSSFPQINIPKAKQTACIEAFLSRICGECKTLRPTMFNSLLTLVTASDWALSTILGVEYIEPLEEYCKQTQPSEVSV</sequence>
<keyword evidence="2" id="KW-1185">Reference proteome</keyword>
<organism evidence="1 2">
    <name type="scientific">Blattamonas nauphoetae</name>
    <dbReference type="NCBI Taxonomy" id="2049346"/>
    <lineage>
        <taxon>Eukaryota</taxon>
        <taxon>Metamonada</taxon>
        <taxon>Preaxostyla</taxon>
        <taxon>Oxymonadida</taxon>
        <taxon>Blattamonas</taxon>
    </lineage>
</organism>
<gene>
    <name evidence="1" type="ORF">BLNAU_8107</name>
</gene>
<reference evidence="1 2" key="1">
    <citation type="journal article" date="2022" name="bioRxiv">
        <title>Genomics of Preaxostyla Flagellates Illuminates Evolutionary Transitions and the Path Towards Mitochondrial Loss.</title>
        <authorList>
            <person name="Novak L.V.F."/>
            <person name="Treitli S.C."/>
            <person name="Pyrih J."/>
            <person name="Halakuc P."/>
            <person name="Pipaliya S.V."/>
            <person name="Vacek V."/>
            <person name="Brzon O."/>
            <person name="Soukal P."/>
            <person name="Eme L."/>
            <person name="Dacks J.B."/>
            <person name="Karnkowska A."/>
            <person name="Elias M."/>
            <person name="Hampl V."/>
        </authorList>
    </citation>
    <scope>NUCLEOTIDE SEQUENCE [LARGE SCALE GENOMIC DNA]</scope>
    <source>
        <strain evidence="1">NAU3</strain>
        <tissue evidence="1">Gut</tissue>
    </source>
</reference>
<name>A0ABQ9XZV0_9EUKA</name>
<dbReference type="EMBL" id="JARBJD010000050">
    <property type="protein sequence ID" value="KAK2957032.1"/>
    <property type="molecule type" value="Genomic_DNA"/>
</dbReference>
<dbReference type="Proteomes" id="UP001281761">
    <property type="component" value="Unassembled WGS sequence"/>
</dbReference>
<accession>A0ABQ9XZV0</accession>
<evidence type="ECO:0000313" key="1">
    <source>
        <dbReference type="EMBL" id="KAK2957032.1"/>
    </source>
</evidence>